<evidence type="ECO:0000313" key="14">
    <source>
        <dbReference type="Proteomes" id="UP001231941"/>
    </source>
</evidence>
<keyword evidence="8" id="KW-0902">Two-component regulatory system</keyword>
<dbReference type="PROSITE" id="PS50109">
    <property type="entry name" value="HIS_KIN"/>
    <property type="match status" value="2"/>
</dbReference>
<dbReference type="SUPFAM" id="SSF52172">
    <property type="entry name" value="CheY-like"/>
    <property type="match status" value="1"/>
</dbReference>
<dbReference type="SUPFAM" id="SSF49785">
    <property type="entry name" value="Galactose-binding domain-like"/>
    <property type="match status" value="1"/>
</dbReference>
<feature type="domain" description="Histidine kinase" evidence="11">
    <location>
        <begin position="942"/>
        <end position="1040"/>
    </location>
</feature>
<feature type="transmembrane region" description="Helical" evidence="10">
    <location>
        <begin position="338"/>
        <end position="359"/>
    </location>
</feature>
<feature type="transmembrane region" description="Helical" evidence="10">
    <location>
        <begin position="284"/>
        <end position="300"/>
    </location>
</feature>
<comment type="caution">
    <text evidence="13">The sequence shown here is derived from an EMBL/GenBank/DDBJ whole genome shotgun (WGS) entry which is preliminary data.</text>
</comment>
<name>A0ABT9J0Y4_9BACL</name>
<evidence type="ECO:0000256" key="2">
    <source>
        <dbReference type="ARBA" id="ARBA00012438"/>
    </source>
</evidence>
<evidence type="ECO:0000256" key="8">
    <source>
        <dbReference type="ARBA" id="ARBA00023012"/>
    </source>
</evidence>
<keyword evidence="10" id="KW-1133">Transmembrane helix</keyword>
<evidence type="ECO:0000256" key="10">
    <source>
        <dbReference type="SAM" id="Phobius"/>
    </source>
</evidence>
<dbReference type="InterPro" id="IPR004358">
    <property type="entry name" value="Sig_transdc_His_kin-like_C"/>
</dbReference>
<dbReference type="Gene3D" id="3.30.565.10">
    <property type="entry name" value="Histidine kinase-like ATPase, C-terminal domain"/>
    <property type="match status" value="2"/>
</dbReference>
<dbReference type="InterPro" id="IPR005467">
    <property type="entry name" value="His_kinase_dom"/>
</dbReference>
<dbReference type="RefSeq" id="WP_305992583.1">
    <property type="nucleotide sequence ID" value="NZ_JAVAMP010000007.1"/>
</dbReference>
<evidence type="ECO:0000256" key="5">
    <source>
        <dbReference type="ARBA" id="ARBA00022741"/>
    </source>
</evidence>
<dbReference type="InterPro" id="IPR036097">
    <property type="entry name" value="HisK_dim/P_sf"/>
</dbReference>
<evidence type="ECO:0000256" key="6">
    <source>
        <dbReference type="ARBA" id="ARBA00022777"/>
    </source>
</evidence>
<dbReference type="SMART" id="SM00448">
    <property type="entry name" value="REC"/>
    <property type="match status" value="1"/>
</dbReference>
<dbReference type="SUPFAM" id="SSF55874">
    <property type="entry name" value="ATPase domain of HSP90 chaperone/DNA topoisomerase II/histidine kinase"/>
    <property type="match status" value="2"/>
</dbReference>
<dbReference type="Proteomes" id="UP001231941">
    <property type="component" value="Unassembled WGS sequence"/>
</dbReference>
<keyword evidence="4" id="KW-0808">Transferase</keyword>
<dbReference type="Pfam" id="PF02518">
    <property type="entry name" value="HATPase_c"/>
    <property type="match status" value="2"/>
</dbReference>
<reference evidence="13 14" key="1">
    <citation type="submission" date="2023-08" db="EMBL/GenBank/DDBJ databases">
        <authorList>
            <person name="Park J.-S."/>
        </authorList>
    </citation>
    <scope>NUCLEOTIDE SEQUENCE [LARGE SCALE GENOMIC DNA]</scope>
    <source>
        <strain evidence="13 14">2205SS18-9</strain>
    </source>
</reference>
<protein>
    <recommendedName>
        <fullName evidence="2">histidine kinase</fullName>
        <ecNumber evidence="2">2.7.13.3</ecNumber>
    </recommendedName>
</protein>
<dbReference type="Pfam" id="PF06580">
    <property type="entry name" value="His_kinase"/>
    <property type="match status" value="1"/>
</dbReference>
<evidence type="ECO:0000256" key="9">
    <source>
        <dbReference type="PROSITE-ProRule" id="PRU00169"/>
    </source>
</evidence>
<feature type="transmembrane region" description="Helical" evidence="10">
    <location>
        <begin position="409"/>
        <end position="429"/>
    </location>
</feature>
<dbReference type="PANTHER" id="PTHR43547:SF2">
    <property type="entry name" value="HYBRID SIGNAL TRANSDUCTION HISTIDINE KINASE C"/>
    <property type="match status" value="1"/>
</dbReference>
<dbReference type="Gene3D" id="1.10.287.130">
    <property type="match status" value="1"/>
</dbReference>
<comment type="catalytic activity">
    <reaction evidence="1">
        <text>ATP + protein L-histidine = ADP + protein N-phospho-L-histidine.</text>
        <dbReference type="EC" id="2.7.13.3"/>
    </reaction>
</comment>
<keyword evidence="6" id="KW-0418">Kinase</keyword>
<dbReference type="Pfam" id="PF07695">
    <property type="entry name" value="7TMR-DISM_7TM"/>
    <property type="match status" value="1"/>
</dbReference>
<dbReference type="SUPFAM" id="SSF47384">
    <property type="entry name" value="Homodimeric domain of signal transducing histidine kinase"/>
    <property type="match status" value="1"/>
</dbReference>
<dbReference type="InterPro" id="IPR010559">
    <property type="entry name" value="Sig_transdc_His_kin_internal"/>
</dbReference>
<evidence type="ECO:0000256" key="4">
    <source>
        <dbReference type="ARBA" id="ARBA00022679"/>
    </source>
</evidence>
<dbReference type="PROSITE" id="PS51257">
    <property type="entry name" value="PROKAR_LIPOPROTEIN"/>
    <property type="match status" value="1"/>
</dbReference>
<dbReference type="EC" id="2.7.13.3" evidence="2"/>
<dbReference type="InterPro" id="IPR036890">
    <property type="entry name" value="HATPase_C_sf"/>
</dbReference>
<feature type="transmembrane region" description="Helical" evidence="10">
    <location>
        <begin position="371"/>
        <end position="397"/>
    </location>
</feature>
<dbReference type="PANTHER" id="PTHR43547">
    <property type="entry name" value="TWO-COMPONENT HISTIDINE KINASE"/>
    <property type="match status" value="1"/>
</dbReference>
<keyword evidence="7 13" id="KW-0067">ATP-binding</keyword>
<keyword evidence="5" id="KW-0547">Nucleotide-binding</keyword>
<dbReference type="EMBL" id="JAVAMP010000007">
    <property type="protein sequence ID" value="MDP5275271.1"/>
    <property type="molecule type" value="Genomic_DNA"/>
</dbReference>
<dbReference type="InterPro" id="IPR011623">
    <property type="entry name" value="7TMR_DISM_rcpt_extracell_dom1"/>
</dbReference>
<dbReference type="CDD" id="cd00082">
    <property type="entry name" value="HisKA"/>
    <property type="match status" value="1"/>
</dbReference>
<dbReference type="InterPro" id="IPR001789">
    <property type="entry name" value="Sig_transdc_resp-reg_receiver"/>
</dbReference>
<dbReference type="SMART" id="SM00387">
    <property type="entry name" value="HATPase_c"/>
    <property type="match status" value="2"/>
</dbReference>
<dbReference type="PROSITE" id="PS50110">
    <property type="entry name" value="RESPONSE_REGULATORY"/>
    <property type="match status" value="1"/>
</dbReference>
<feature type="domain" description="Response regulatory" evidence="12">
    <location>
        <begin position="714"/>
        <end position="831"/>
    </location>
</feature>
<dbReference type="InterPro" id="IPR003661">
    <property type="entry name" value="HisK_dim/P_dom"/>
</dbReference>
<proteinExistence type="predicted"/>
<feature type="transmembrane region" description="Helical" evidence="10">
    <location>
        <begin position="211"/>
        <end position="232"/>
    </location>
</feature>
<evidence type="ECO:0000313" key="13">
    <source>
        <dbReference type="EMBL" id="MDP5275271.1"/>
    </source>
</evidence>
<dbReference type="InterPro" id="IPR011006">
    <property type="entry name" value="CheY-like_superfamily"/>
</dbReference>
<dbReference type="Pfam" id="PF00512">
    <property type="entry name" value="HisKA"/>
    <property type="match status" value="1"/>
</dbReference>
<dbReference type="Gene3D" id="3.40.50.2300">
    <property type="match status" value="1"/>
</dbReference>
<feature type="modified residue" description="4-aspartylphosphate" evidence="9">
    <location>
        <position position="764"/>
    </location>
</feature>
<dbReference type="GO" id="GO:0005524">
    <property type="term" value="F:ATP binding"/>
    <property type="evidence" value="ECO:0007669"/>
    <property type="project" value="UniProtKB-KW"/>
</dbReference>
<dbReference type="PRINTS" id="PR00344">
    <property type="entry name" value="BCTRLSENSOR"/>
</dbReference>
<keyword evidence="3 9" id="KW-0597">Phosphoprotein</keyword>
<keyword evidence="10" id="KW-0472">Membrane</keyword>
<evidence type="ECO:0000259" key="12">
    <source>
        <dbReference type="PROSITE" id="PS50110"/>
    </source>
</evidence>
<gene>
    <name evidence="13" type="ORF">Q5Y73_14230</name>
</gene>
<dbReference type="InterPro" id="IPR008979">
    <property type="entry name" value="Galactose-bd-like_sf"/>
</dbReference>
<feature type="domain" description="Histidine kinase" evidence="11">
    <location>
        <begin position="458"/>
        <end position="677"/>
    </location>
</feature>
<organism evidence="13 14">
    <name type="scientific">Chengkuizengella axinellae</name>
    <dbReference type="NCBI Taxonomy" id="3064388"/>
    <lineage>
        <taxon>Bacteria</taxon>
        <taxon>Bacillati</taxon>
        <taxon>Bacillota</taxon>
        <taxon>Bacilli</taxon>
        <taxon>Bacillales</taxon>
        <taxon>Paenibacillaceae</taxon>
        <taxon>Chengkuizengella</taxon>
    </lineage>
</organism>
<feature type="transmembrane region" description="Helical" evidence="10">
    <location>
        <begin position="312"/>
        <end position="332"/>
    </location>
</feature>
<dbReference type="InterPro" id="IPR003594">
    <property type="entry name" value="HATPase_dom"/>
</dbReference>
<sequence length="1047" mass="119856">MKSNLYKKYLKIIGLLIITISCVFFSIYVYVLTQPSSSDPIAHKGVLDLSEWDFQKEGIVSLNGEWEFYDGYLLEPKDFIHSSLFLTNYLMVPNRNNEKQFSGINQNGASTYKLTIKVSGELKDEILGLKITSIRMAHKLFINGQIKGQGGTPAMVREDHVSGSTPYVTYFYSDHNEIILLVQTSKYDRNEGGMIGDIKFGLQQDIHKLDLFLFSTDLSLIVSVLFFGFYHISIYRKRTKEQTYLFSSLFYFSLLLRLSADSEQILVMLIPTISSDVIYKVQDISSFASIVFLLLFVYSLESTLFTNRVFRVILLPIVIYLFVTIFTSFSVYTNIEYFLWLYICLITLFIFIKLIWLYINKQYVHLEKKELLLLIAMLFGTNGSLIILICESVMYSISVNSAANINKTIWIVKAGIAYYIIVMNMLLALRYTNAYNNLEDLSERLFNINEMKDEFLAKTSHELKTPLHGILNISAFLLEEADSRISAKQRENLSLIHDTSMRLSNLVNDLIDVARLKNGEFKLYITNVDLKVSTQMVFDVLAFEIQGKQVQFINEIDKSTLVAGDENRIRQVLYNLIHNAIKHTQIGEITVSSRLVNEMVYFYVEDTGVGIPEEKQEEIFGYFEQLDPLSNQNEYQSMGLGLYISRQLIEKMKGEIRVDWSEVGRGTRLCFSLPRAELSDQKVTNQHRLQSKIQFEKGTSSYHDFDVVNGHKHTILIVDDEPSNIQILMNLLSNREYNVITALSAKEALKKLEKFKQVDLVILDVMMPEMTGIELCQQIRKNYSLIELPVLFATAIDLPEDIELGFKAGANDYITKPFDAKTILARIQTLISMKTSMIESFQNEMAFLQAQIKPHFLYNAISNIIAFCYTDGKKAANLLSMLSQYLRIVFTTDHSTMLVPLEREIKLIKAYVEIQKSRFNQLDFHIDVDKGLEKLFVPSLCIQPFVENAIRHGLFEKDGIGLVTLTIHDHQEYISICIEDNGVGIADHVLKQFKNGDIKNAGVGMSNIKKRLLWIKGSNLKVESILGKGTIITIDLPKQTMEIEELA</sequence>
<keyword evidence="10" id="KW-0812">Transmembrane</keyword>
<accession>A0ABT9J0Y4</accession>
<evidence type="ECO:0000256" key="1">
    <source>
        <dbReference type="ARBA" id="ARBA00000085"/>
    </source>
</evidence>
<evidence type="ECO:0000256" key="7">
    <source>
        <dbReference type="ARBA" id="ARBA00022840"/>
    </source>
</evidence>
<dbReference type="SMART" id="SM00388">
    <property type="entry name" value="HisKA"/>
    <property type="match status" value="1"/>
</dbReference>
<keyword evidence="14" id="KW-1185">Reference proteome</keyword>
<evidence type="ECO:0000259" key="11">
    <source>
        <dbReference type="PROSITE" id="PS50109"/>
    </source>
</evidence>
<feature type="transmembrane region" description="Helical" evidence="10">
    <location>
        <begin position="12"/>
        <end position="31"/>
    </location>
</feature>
<dbReference type="Pfam" id="PF00072">
    <property type="entry name" value="Response_reg"/>
    <property type="match status" value="1"/>
</dbReference>
<evidence type="ECO:0000256" key="3">
    <source>
        <dbReference type="ARBA" id="ARBA00022553"/>
    </source>
</evidence>